<feature type="transmembrane region" description="Helical" evidence="1">
    <location>
        <begin position="6"/>
        <end position="25"/>
    </location>
</feature>
<dbReference type="AlphaFoldDB" id="A0A1F6MQL2"/>
<reference evidence="2 3" key="1">
    <citation type="journal article" date="2016" name="Nat. Commun.">
        <title>Thousands of microbial genomes shed light on interconnected biogeochemical processes in an aquifer system.</title>
        <authorList>
            <person name="Anantharaman K."/>
            <person name="Brown C.T."/>
            <person name="Hug L.A."/>
            <person name="Sharon I."/>
            <person name="Castelle C.J."/>
            <person name="Probst A.J."/>
            <person name="Thomas B.C."/>
            <person name="Singh A."/>
            <person name="Wilkins M.J."/>
            <person name="Karaoz U."/>
            <person name="Brodie E.L."/>
            <person name="Williams K.H."/>
            <person name="Hubbard S.S."/>
            <person name="Banfield J.F."/>
        </authorList>
    </citation>
    <scope>NUCLEOTIDE SEQUENCE [LARGE SCALE GENOMIC DNA]</scope>
</reference>
<evidence type="ECO:0000256" key="1">
    <source>
        <dbReference type="SAM" id="Phobius"/>
    </source>
</evidence>
<keyword evidence="1" id="KW-0472">Membrane</keyword>
<evidence type="ECO:0000313" key="3">
    <source>
        <dbReference type="Proteomes" id="UP000177457"/>
    </source>
</evidence>
<name>A0A1F6MQL2_9BACT</name>
<keyword evidence="1" id="KW-1133">Transmembrane helix</keyword>
<protein>
    <submittedName>
        <fullName evidence="2">Uncharacterized protein</fullName>
    </submittedName>
</protein>
<comment type="caution">
    <text evidence="2">The sequence shown here is derived from an EMBL/GenBank/DDBJ whole genome shotgun (WGS) entry which is preliminary data.</text>
</comment>
<accession>A0A1F6MQL2</accession>
<dbReference type="Proteomes" id="UP000177457">
    <property type="component" value="Unassembled WGS sequence"/>
</dbReference>
<organism evidence="2 3">
    <name type="scientific">Candidatus Magasanikbacteria bacterium RIFCSPHIGHO2_02_FULL_51_14</name>
    <dbReference type="NCBI Taxonomy" id="1798683"/>
    <lineage>
        <taxon>Bacteria</taxon>
        <taxon>Candidatus Magasanikiibacteriota</taxon>
    </lineage>
</organism>
<sequence>MTARLSIISLLFVVIALPALVFFGMTDMSMEHHACPISLLLNGACVGDDAAALVMAAQHLSAWRSATWAAMAGVVAGFALSLLFWFLSRRILWKPPDGRAERSPWQTMRRRLDETASLAFQKLHHWLALHNKQGEDLVHLRAHAST</sequence>
<feature type="transmembrane region" description="Helical" evidence="1">
    <location>
        <begin position="66"/>
        <end position="87"/>
    </location>
</feature>
<dbReference type="EMBL" id="MFQE01000007">
    <property type="protein sequence ID" value="OGH73912.1"/>
    <property type="molecule type" value="Genomic_DNA"/>
</dbReference>
<gene>
    <name evidence="2" type="ORF">A3C90_02750</name>
</gene>
<keyword evidence="1" id="KW-0812">Transmembrane</keyword>
<proteinExistence type="predicted"/>
<evidence type="ECO:0000313" key="2">
    <source>
        <dbReference type="EMBL" id="OGH73912.1"/>
    </source>
</evidence>
<dbReference type="STRING" id="1798683.A3C90_02750"/>